<dbReference type="Gene3D" id="3.40.50.80">
    <property type="entry name" value="Nucleotide-binding domain of ferredoxin-NADP reductase (FNR) module"/>
    <property type="match status" value="1"/>
</dbReference>
<dbReference type="SUPFAM" id="SSF54292">
    <property type="entry name" value="2Fe-2S ferredoxin-like"/>
    <property type="match status" value="1"/>
</dbReference>
<dbReference type="CDD" id="cd00207">
    <property type="entry name" value="fer2"/>
    <property type="match status" value="1"/>
</dbReference>
<sequence length="356" mass="38435">MTEMLTRTPAAPDVVGVDEIAQPLACTRIDDITHDIKSFTFALPRPLRFQPGQYVTLTVHVGGRPTERCYTISSPPTRPDTFTITVKRVPGGPVSNWLHDHIAVGDTIDVQGPLGQFSTANHPAARYLFLSAGSGITPLMSMTRAMYDRGEPADVVFVHNARSPRDIVFRRELETMATEPFLSVAAICEEDAPDEAWPGLRGRLTLPTLLRLAPDLYEREILTCGPPPYMSAVREMLRTAGVDPARCHEESFELAPPSRTPAAALDDPPVGHSVELRRSGRTVSCDGATTILEAVSRAGVVVPSSCGEGVCGTCKSTMLAGRVDMQHAGGIRPREIADGKILLCCSTPLEDLVIDA</sequence>
<evidence type="ECO:0000256" key="2">
    <source>
        <dbReference type="ARBA" id="ARBA00022630"/>
    </source>
</evidence>
<dbReference type="InterPro" id="IPR001433">
    <property type="entry name" value="OxRdtase_FAD/NAD-bd"/>
</dbReference>
<dbReference type="PANTHER" id="PTHR47354">
    <property type="entry name" value="NADH OXIDOREDUCTASE HCR"/>
    <property type="match status" value="1"/>
</dbReference>
<dbReference type="Proteomes" id="UP001164390">
    <property type="component" value="Chromosome"/>
</dbReference>
<dbReference type="PROSITE" id="PS51085">
    <property type="entry name" value="2FE2S_FER_2"/>
    <property type="match status" value="1"/>
</dbReference>
<keyword evidence="7" id="KW-0408">Iron</keyword>
<dbReference type="InterPro" id="IPR008333">
    <property type="entry name" value="Cbr1-like_FAD-bd_dom"/>
</dbReference>
<dbReference type="KEGG" id="sgrg:L0C25_17840"/>
<accession>A0AA46YJB8</accession>
<reference evidence="11" key="1">
    <citation type="submission" date="2022-01" db="EMBL/GenBank/DDBJ databases">
        <title>Nocardioidaceae gen. sp. A5X3R13.</title>
        <authorList>
            <person name="Lopez Marin M.A."/>
            <person name="Uhlik O."/>
        </authorList>
    </citation>
    <scope>NUCLEOTIDE SEQUENCE</scope>
    <source>
        <strain evidence="11">A5X3R13</strain>
    </source>
</reference>
<dbReference type="SUPFAM" id="SSF63380">
    <property type="entry name" value="Riboflavin synthase domain-like"/>
    <property type="match status" value="1"/>
</dbReference>
<evidence type="ECO:0000256" key="4">
    <source>
        <dbReference type="ARBA" id="ARBA00022723"/>
    </source>
</evidence>
<dbReference type="InterPro" id="IPR036010">
    <property type="entry name" value="2Fe-2S_ferredoxin-like_sf"/>
</dbReference>
<feature type="domain" description="2Fe-2S ferredoxin-type" evidence="9">
    <location>
        <begin position="272"/>
        <end position="356"/>
    </location>
</feature>
<comment type="cofactor">
    <cofactor evidence="1">
        <name>FAD</name>
        <dbReference type="ChEBI" id="CHEBI:57692"/>
    </cofactor>
</comment>
<dbReference type="InterPro" id="IPR039261">
    <property type="entry name" value="FNR_nucleotide-bd"/>
</dbReference>
<dbReference type="InterPro" id="IPR012675">
    <property type="entry name" value="Beta-grasp_dom_sf"/>
</dbReference>
<evidence type="ECO:0000259" key="9">
    <source>
        <dbReference type="PROSITE" id="PS51085"/>
    </source>
</evidence>
<dbReference type="InterPro" id="IPR050415">
    <property type="entry name" value="MRET"/>
</dbReference>
<evidence type="ECO:0000256" key="5">
    <source>
        <dbReference type="ARBA" id="ARBA00022827"/>
    </source>
</evidence>
<dbReference type="AlphaFoldDB" id="A0AA46YJB8"/>
<dbReference type="EMBL" id="CP094970">
    <property type="protein sequence ID" value="UYM04380.1"/>
    <property type="molecule type" value="Genomic_DNA"/>
</dbReference>
<evidence type="ECO:0000256" key="8">
    <source>
        <dbReference type="ARBA" id="ARBA00023014"/>
    </source>
</evidence>
<dbReference type="GO" id="GO:0046872">
    <property type="term" value="F:metal ion binding"/>
    <property type="evidence" value="ECO:0007669"/>
    <property type="project" value="UniProtKB-KW"/>
</dbReference>
<keyword evidence="6" id="KW-0560">Oxidoreductase</keyword>
<dbReference type="PROSITE" id="PS00197">
    <property type="entry name" value="2FE2S_FER_1"/>
    <property type="match status" value="1"/>
</dbReference>
<evidence type="ECO:0000256" key="1">
    <source>
        <dbReference type="ARBA" id="ARBA00001974"/>
    </source>
</evidence>
<keyword evidence="12" id="KW-1185">Reference proteome</keyword>
<protein>
    <submittedName>
        <fullName evidence="11">FAD-binding oxidoreductase</fullName>
    </submittedName>
</protein>
<dbReference type="PROSITE" id="PS51384">
    <property type="entry name" value="FAD_FR"/>
    <property type="match status" value="1"/>
</dbReference>
<dbReference type="PRINTS" id="PR00371">
    <property type="entry name" value="FPNCR"/>
</dbReference>
<dbReference type="Pfam" id="PF00970">
    <property type="entry name" value="FAD_binding_6"/>
    <property type="match status" value="1"/>
</dbReference>
<dbReference type="GO" id="GO:0051537">
    <property type="term" value="F:2 iron, 2 sulfur cluster binding"/>
    <property type="evidence" value="ECO:0007669"/>
    <property type="project" value="UniProtKB-KW"/>
</dbReference>
<dbReference type="Gene3D" id="3.10.20.30">
    <property type="match status" value="1"/>
</dbReference>
<keyword evidence="5" id="KW-0274">FAD</keyword>
<dbReference type="Gene3D" id="2.40.30.10">
    <property type="entry name" value="Translation factors"/>
    <property type="match status" value="1"/>
</dbReference>
<keyword evidence="4" id="KW-0479">Metal-binding</keyword>
<evidence type="ECO:0000256" key="3">
    <source>
        <dbReference type="ARBA" id="ARBA00022714"/>
    </source>
</evidence>
<organism evidence="11 12">
    <name type="scientific">Solicola gregarius</name>
    <dbReference type="NCBI Taxonomy" id="2908642"/>
    <lineage>
        <taxon>Bacteria</taxon>
        <taxon>Bacillati</taxon>
        <taxon>Actinomycetota</taxon>
        <taxon>Actinomycetes</taxon>
        <taxon>Propionibacteriales</taxon>
        <taxon>Nocardioidaceae</taxon>
        <taxon>Solicola</taxon>
    </lineage>
</organism>
<dbReference type="InterPro" id="IPR017938">
    <property type="entry name" value="Riboflavin_synthase-like_b-brl"/>
</dbReference>
<name>A0AA46YJB8_9ACTN</name>
<dbReference type="PANTHER" id="PTHR47354:SF6">
    <property type="entry name" value="NADH OXIDOREDUCTASE HCR"/>
    <property type="match status" value="1"/>
</dbReference>
<proteinExistence type="predicted"/>
<dbReference type="InterPro" id="IPR001709">
    <property type="entry name" value="Flavoprot_Pyr_Nucl_cyt_Rdtase"/>
</dbReference>
<dbReference type="GO" id="GO:0016491">
    <property type="term" value="F:oxidoreductase activity"/>
    <property type="evidence" value="ECO:0007669"/>
    <property type="project" value="UniProtKB-KW"/>
</dbReference>
<dbReference type="InterPro" id="IPR006058">
    <property type="entry name" value="2Fe2S_fd_BS"/>
</dbReference>
<dbReference type="RefSeq" id="WP_271633080.1">
    <property type="nucleotide sequence ID" value="NZ_CP094970.1"/>
</dbReference>
<dbReference type="CDD" id="cd06215">
    <property type="entry name" value="FNR_iron_sulfur_binding_1"/>
    <property type="match status" value="1"/>
</dbReference>
<dbReference type="PRINTS" id="PR00406">
    <property type="entry name" value="CYTB5RDTASE"/>
</dbReference>
<evidence type="ECO:0000313" key="11">
    <source>
        <dbReference type="EMBL" id="UYM04380.1"/>
    </source>
</evidence>
<keyword evidence="3" id="KW-0001">2Fe-2S</keyword>
<dbReference type="InterPro" id="IPR017927">
    <property type="entry name" value="FAD-bd_FR_type"/>
</dbReference>
<dbReference type="Pfam" id="PF00175">
    <property type="entry name" value="NAD_binding_1"/>
    <property type="match status" value="1"/>
</dbReference>
<dbReference type="Pfam" id="PF00111">
    <property type="entry name" value="Fer2"/>
    <property type="match status" value="1"/>
</dbReference>
<evidence type="ECO:0000313" key="12">
    <source>
        <dbReference type="Proteomes" id="UP001164390"/>
    </source>
</evidence>
<keyword evidence="8" id="KW-0411">Iron-sulfur</keyword>
<feature type="domain" description="FAD-binding FR-type" evidence="10">
    <location>
        <begin position="19"/>
        <end position="120"/>
    </location>
</feature>
<dbReference type="SUPFAM" id="SSF52343">
    <property type="entry name" value="Ferredoxin reductase-like, C-terminal NADP-linked domain"/>
    <property type="match status" value="1"/>
</dbReference>
<gene>
    <name evidence="11" type="ORF">L0C25_17840</name>
</gene>
<dbReference type="InterPro" id="IPR001041">
    <property type="entry name" value="2Fe-2S_ferredoxin-type"/>
</dbReference>
<evidence type="ECO:0000256" key="7">
    <source>
        <dbReference type="ARBA" id="ARBA00023004"/>
    </source>
</evidence>
<evidence type="ECO:0000256" key="6">
    <source>
        <dbReference type="ARBA" id="ARBA00023002"/>
    </source>
</evidence>
<evidence type="ECO:0000259" key="10">
    <source>
        <dbReference type="PROSITE" id="PS51384"/>
    </source>
</evidence>
<keyword evidence="2" id="KW-0285">Flavoprotein</keyword>